<sequence length="83" mass="9588">FHKKPITSVEWHPSDEGVFAAASEDDQITLWDITLEQDTEVLSDQNLLHSESEFPVQLLFVHHGQNEIKELHWHPQVPGLDLH</sequence>
<dbReference type="GO" id="GO:0005730">
    <property type="term" value="C:nucleolus"/>
    <property type="evidence" value="ECO:0007669"/>
    <property type="project" value="TreeGrafter"/>
</dbReference>
<name>A0A3S5BUN7_9PLAT</name>
<evidence type="ECO:0000313" key="2">
    <source>
        <dbReference type="EMBL" id="VEL19234.1"/>
    </source>
</evidence>
<keyword evidence="1" id="KW-0853">WD repeat</keyword>
<gene>
    <name evidence="2" type="ORF">PXEA_LOCUS12674</name>
</gene>
<dbReference type="SUPFAM" id="SSF50978">
    <property type="entry name" value="WD40 repeat-like"/>
    <property type="match status" value="1"/>
</dbReference>
<proteinExistence type="predicted"/>
<dbReference type="InterPro" id="IPR051972">
    <property type="entry name" value="Glutamate-rich_WD_repeat"/>
</dbReference>
<feature type="repeat" description="WD" evidence="1">
    <location>
        <begin position="1"/>
        <end position="41"/>
    </location>
</feature>
<dbReference type="PROSITE" id="PS50294">
    <property type="entry name" value="WD_REPEATS_REGION"/>
    <property type="match status" value="1"/>
</dbReference>
<keyword evidence="3" id="KW-1185">Reference proteome</keyword>
<dbReference type="GO" id="GO:0042254">
    <property type="term" value="P:ribosome biogenesis"/>
    <property type="evidence" value="ECO:0007669"/>
    <property type="project" value="TreeGrafter"/>
</dbReference>
<reference evidence="2" key="1">
    <citation type="submission" date="2018-11" db="EMBL/GenBank/DDBJ databases">
        <authorList>
            <consortium name="Pathogen Informatics"/>
        </authorList>
    </citation>
    <scope>NUCLEOTIDE SEQUENCE</scope>
</reference>
<dbReference type="PROSITE" id="PS50082">
    <property type="entry name" value="WD_REPEATS_2"/>
    <property type="match status" value="1"/>
</dbReference>
<evidence type="ECO:0000313" key="3">
    <source>
        <dbReference type="Proteomes" id="UP000784294"/>
    </source>
</evidence>
<comment type="caution">
    <text evidence="2">The sequence shown here is derived from an EMBL/GenBank/DDBJ whole genome shotgun (WGS) entry which is preliminary data.</text>
</comment>
<dbReference type="InterPro" id="IPR036322">
    <property type="entry name" value="WD40_repeat_dom_sf"/>
</dbReference>
<dbReference type="AlphaFoldDB" id="A0A3S5BUN7"/>
<dbReference type="EMBL" id="CAAALY010040693">
    <property type="protein sequence ID" value="VEL19234.1"/>
    <property type="molecule type" value="Genomic_DNA"/>
</dbReference>
<dbReference type="InterPro" id="IPR001680">
    <property type="entry name" value="WD40_rpt"/>
</dbReference>
<feature type="non-terminal residue" evidence="2">
    <location>
        <position position="1"/>
    </location>
</feature>
<dbReference type="OrthoDB" id="2161379at2759"/>
<protein>
    <submittedName>
        <fullName evidence="2">Uncharacterized protein</fullName>
    </submittedName>
</protein>
<dbReference type="Gene3D" id="2.130.10.10">
    <property type="entry name" value="YVTN repeat-like/Quinoprotein amine dehydrogenase"/>
    <property type="match status" value="1"/>
</dbReference>
<dbReference type="InterPro" id="IPR015943">
    <property type="entry name" value="WD40/YVTN_repeat-like_dom_sf"/>
</dbReference>
<dbReference type="PANTHER" id="PTHR45903">
    <property type="entry name" value="GLUTAMATE-RICH WD REPEAT-CONTAINING PROTEIN 1"/>
    <property type="match status" value="1"/>
</dbReference>
<dbReference type="Proteomes" id="UP000784294">
    <property type="component" value="Unassembled WGS sequence"/>
</dbReference>
<evidence type="ECO:0000256" key="1">
    <source>
        <dbReference type="PROSITE-ProRule" id="PRU00221"/>
    </source>
</evidence>
<accession>A0A3S5BUN7</accession>
<dbReference type="PANTHER" id="PTHR45903:SF1">
    <property type="entry name" value="GLUTAMATE-RICH WD REPEAT-CONTAINING PROTEIN 1"/>
    <property type="match status" value="1"/>
</dbReference>
<organism evidence="2 3">
    <name type="scientific">Protopolystoma xenopodis</name>
    <dbReference type="NCBI Taxonomy" id="117903"/>
    <lineage>
        <taxon>Eukaryota</taxon>
        <taxon>Metazoa</taxon>
        <taxon>Spiralia</taxon>
        <taxon>Lophotrochozoa</taxon>
        <taxon>Platyhelminthes</taxon>
        <taxon>Monogenea</taxon>
        <taxon>Polyopisthocotylea</taxon>
        <taxon>Polystomatidea</taxon>
        <taxon>Polystomatidae</taxon>
        <taxon>Protopolystoma</taxon>
    </lineage>
</organism>